<dbReference type="AlphaFoldDB" id="A0A8X6JB41"/>
<protein>
    <submittedName>
        <fullName evidence="1">Uncharacterized protein</fullName>
    </submittedName>
</protein>
<dbReference type="InterPro" id="IPR008042">
    <property type="entry name" value="Retrotrans_Pao"/>
</dbReference>
<reference evidence="1" key="1">
    <citation type="submission" date="2020-08" db="EMBL/GenBank/DDBJ databases">
        <title>Multicomponent nature underlies the extraordinary mechanical properties of spider dragline silk.</title>
        <authorList>
            <person name="Kono N."/>
            <person name="Nakamura H."/>
            <person name="Mori M."/>
            <person name="Yoshida Y."/>
            <person name="Ohtoshi R."/>
            <person name="Malay A.D."/>
            <person name="Moran D.A.P."/>
            <person name="Tomita M."/>
            <person name="Numata K."/>
            <person name="Arakawa K."/>
        </authorList>
    </citation>
    <scope>NUCLEOTIDE SEQUENCE</scope>
</reference>
<dbReference type="InterPro" id="IPR005312">
    <property type="entry name" value="DUF1759"/>
</dbReference>
<dbReference type="Pfam" id="PF03564">
    <property type="entry name" value="DUF1759"/>
    <property type="match status" value="2"/>
</dbReference>
<organism evidence="1 2">
    <name type="scientific">Trichonephila inaurata madagascariensis</name>
    <dbReference type="NCBI Taxonomy" id="2747483"/>
    <lineage>
        <taxon>Eukaryota</taxon>
        <taxon>Metazoa</taxon>
        <taxon>Ecdysozoa</taxon>
        <taxon>Arthropoda</taxon>
        <taxon>Chelicerata</taxon>
        <taxon>Arachnida</taxon>
        <taxon>Araneae</taxon>
        <taxon>Araneomorphae</taxon>
        <taxon>Entelegynae</taxon>
        <taxon>Araneoidea</taxon>
        <taxon>Nephilidae</taxon>
        <taxon>Trichonephila</taxon>
        <taxon>Trichonephila inaurata</taxon>
    </lineage>
</organism>
<sequence>MDLERLKTKRSTVRSLFTKLVTKINANIETPVNEEINREIKLEILQDLKCQLVEKIKDLKELDFGIEKVVDISDLEKEIMDSEKYRETGTIVRSKLDRYMNLLERTSSNISDGCTSSEQVSRETETNIIRNSFKTENSVKLPRININTFNGESSEWLDFYNSFEIAIHKNDTLSKIEKFTYLKSNLRGAASTAISGFALTNENYDSAIQLLQDRFGRKELAINAHMTKLLQLETVKSVNNVPALRKLYDNIEIQVRSLQSLGIRTETYSNLLFPVILQKVPLEINILYNRQRKCDATDINDLICFLKQEIQSRETAFSMSNSSSFASEPNRRQTLKMHSPQNYPNKSNFNSSHAMVKDINPSKRSMLSTCGMLFDPLGMLSPFTVRLKLLLQNTWERDLKWDDPLPMDIQDTFQSWIDEVDTIPQISLPRNYFSNVETKMAEIHIFSDASQKAYGCVAYFRKGTNDDIFTSFIMAKCRLAPLKKLSLARLELMGALVSARLVEYLSNSFPWITSDNIFFWSDSQIILHWIQGDPLRWKEFVRNRAREIQEKSDPNHWNYCRGKTNPADKLTRGLSIYALVKDEVWWRGPDWLSSSNLQCDTSHNEINSVELTEELRKNYVPENNSVLTVNENNCNDFLNNLYGVTNDYSKFIRIISYISRFIHNCRVPQSKRTGPIFADERNLAEITIIRMVQQERLKTKRSTVRSLFTKLVSKINANIETPVNEEINREIKLEILQDLKCQLVEKIKDLKELDFGIEKVVDISDLEKEIMDSEKYRETGTIVRSKLDRYMTLLERTSSNISDGCTSSEQVSRETETNIIRNSFKTENSVKLPRININTFNGESSEWLDFYNSFEIAIHKNDTLSKIEKFTYLKSYLRGAASTAISGFALTNENYDSAIQLLQDRFGRKELAINAHMTKLLQLETVKSVNNVPALRKLYDNIEIQVRSLQSLGIRTETYSNLLFPIILQKVPLEINILYNRQRKCDATDINDLICFLKQEIQSRETAFSMSNSNSFASEPNRRQTLKMHSPQNYPNKSNFNSSHAMVFNKMNIENPGVFTLRGYKHLDKCKIRESIHNADPKTKKHKKILRALRKKKNSVLEVKDGENYKSGAF</sequence>
<dbReference type="PANTHER" id="PTHR47331">
    <property type="entry name" value="PHD-TYPE DOMAIN-CONTAINING PROTEIN"/>
    <property type="match status" value="1"/>
</dbReference>
<dbReference type="PANTHER" id="PTHR47331:SF5">
    <property type="entry name" value="RIBONUCLEASE H"/>
    <property type="match status" value="1"/>
</dbReference>
<evidence type="ECO:0000313" key="1">
    <source>
        <dbReference type="EMBL" id="GFS53955.1"/>
    </source>
</evidence>
<proteinExistence type="predicted"/>
<name>A0A8X6JB41_9ARAC</name>
<gene>
    <name evidence="1" type="primary">AVEN_245584_1</name>
    <name evidence="1" type="ORF">TNIN_109601</name>
</gene>
<accession>A0A8X6JB41</accession>
<dbReference type="Pfam" id="PF05380">
    <property type="entry name" value="Peptidase_A17"/>
    <property type="match status" value="1"/>
</dbReference>
<comment type="caution">
    <text evidence="1">The sequence shown here is derived from an EMBL/GenBank/DDBJ whole genome shotgun (WGS) entry which is preliminary data.</text>
</comment>
<dbReference type="EMBL" id="BMAV01026843">
    <property type="protein sequence ID" value="GFS53955.1"/>
    <property type="molecule type" value="Genomic_DNA"/>
</dbReference>
<dbReference type="Proteomes" id="UP000886998">
    <property type="component" value="Unassembled WGS sequence"/>
</dbReference>
<evidence type="ECO:0000313" key="2">
    <source>
        <dbReference type="Proteomes" id="UP000886998"/>
    </source>
</evidence>
<dbReference type="OrthoDB" id="6430341at2759"/>
<keyword evidence="2" id="KW-1185">Reference proteome</keyword>